<dbReference type="OrthoDB" id="6049239at2"/>
<protein>
    <recommendedName>
        <fullName evidence="4">Transmembrane protein</fullName>
    </recommendedName>
</protein>
<gene>
    <name evidence="2" type="ORF">A9K58_17000</name>
</gene>
<name>A0A1A6XPR7_STEMA</name>
<evidence type="ECO:0000256" key="1">
    <source>
        <dbReference type="SAM" id="Phobius"/>
    </source>
</evidence>
<evidence type="ECO:0000313" key="3">
    <source>
        <dbReference type="Proteomes" id="UP000092256"/>
    </source>
</evidence>
<evidence type="ECO:0008006" key="4">
    <source>
        <dbReference type="Google" id="ProtNLM"/>
    </source>
</evidence>
<dbReference type="EMBL" id="LYVJ01000014">
    <property type="protein sequence ID" value="OBU64606.1"/>
    <property type="molecule type" value="Genomic_DNA"/>
</dbReference>
<dbReference type="RefSeq" id="WP_065200458.1">
    <property type="nucleotide sequence ID" value="NZ_LYVJ01000014.1"/>
</dbReference>
<feature type="transmembrane region" description="Helical" evidence="1">
    <location>
        <begin position="30"/>
        <end position="50"/>
    </location>
</feature>
<accession>A0A1A6XPR7</accession>
<reference evidence="2 3" key="1">
    <citation type="submission" date="2016-05" db="EMBL/GenBank/DDBJ databases">
        <title>Draft Genome Sequences of Stenotrophomonas maltophilia Strains Sm32COP, Sm41DVV, Sm46PAILV, SmF3, SmF22, SmSOFb1 and SmCVFa1, Isolated from Different Manures, in France.</title>
        <authorList>
            <person name="Nazaret S."/>
            <person name="Bodilis J."/>
        </authorList>
    </citation>
    <scope>NUCLEOTIDE SEQUENCE [LARGE SCALE GENOMIC DNA]</scope>
    <source>
        <strain evidence="2 3">Sm46PAILV</strain>
    </source>
</reference>
<evidence type="ECO:0000313" key="2">
    <source>
        <dbReference type="EMBL" id="OBU64606.1"/>
    </source>
</evidence>
<dbReference type="AlphaFoldDB" id="A0A1A6XPR7"/>
<keyword evidence="1" id="KW-0472">Membrane</keyword>
<dbReference type="Proteomes" id="UP000092256">
    <property type="component" value="Unassembled WGS sequence"/>
</dbReference>
<sequence>MYNRVRGLMSYRSFYVWRARCRYFARYLDGWRLVTLLCFFGVLALLWYHWRVANLPPPRVHPEAAALRVEGITKEAIHRIVLVRHGGETPGQEFTTPEAVRASTLRTMQVRAVLDSEMAWRLKARMLADIGDYIHATGGCVPYDCRRVRDRLEFVRRAGVENAEINAGLAPLLDIPLDRMPCLDVGERRRVKSGWSDTFNDIYYQAWLLRDLQTMHAQMMLEYPKRAPAPWLPRLFSDPIPDPRIIW</sequence>
<comment type="caution">
    <text evidence="2">The sequence shown here is derived from an EMBL/GenBank/DDBJ whole genome shotgun (WGS) entry which is preliminary data.</text>
</comment>
<proteinExistence type="predicted"/>
<keyword evidence="1" id="KW-0812">Transmembrane</keyword>
<keyword evidence="1" id="KW-1133">Transmembrane helix</keyword>
<organism evidence="2 3">
    <name type="scientific">Stenotrophomonas maltophilia</name>
    <name type="common">Pseudomonas maltophilia</name>
    <name type="synonym">Xanthomonas maltophilia</name>
    <dbReference type="NCBI Taxonomy" id="40324"/>
    <lineage>
        <taxon>Bacteria</taxon>
        <taxon>Pseudomonadati</taxon>
        <taxon>Pseudomonadota</taxon>
        <taxon>Gammaproteobacteria</taxon>
        <taxon>Lysobacterales</taxon>
        <taxon>Lysobacteraceae</taxon>
        <taxon>Stenotrophomonas</taxon>
        <taxon>Stenotrophomonas maltophilia group</taxon>
    </lineage>
</organism>